<name>A0A0V0HE20_SOLCH</name>
<accession>A0A0V0HE20</accession>
<feature type="region of interest" description="Disordered" evidence="1">
    <location>
        <begin position="1"/>
        <end position="25"/>
    </location>
</feature>
<evidence type="ECO:0000313" key="2">
    <source>
        <dbReference type="EMBL" id="JAP18408.1"/>
    </source>
</evidence>
<proteinExistence type="predicted"/>
<evidence type="ECO:0000256" key="1">
    <source>
        <dbReference type="SAM" id="MobiDB-lite"/>
    </source>
</evidence>
<feature type="compositionally biased region" description="Polar residues" evidence="1">
    <location>
        <begin position="1"/>
        <end position="10"/>
    </location>
</feature>
<sequence length="65" mass="7685">MANLTDLNTRISHRQDQNLHGEEDSRINTNTLEKCLDGRFSDKIQNIPETKELYDRQAHTWEMVN</sequence>
<organism evidence="2">
    <name type="scientific">Solanum chacoense</name>
    <name type="common">Chaco potato</name>
    <dbReference type="NCBI Taxonomy" id="4108"/>
    <lineage>
        <taxon>Eukaryota</taxon>
        <taxon>Viridiplantae</taxon>
        <taxon>Streptophyta</taxon>
        <taxon>Embryophyta</taxon>
        <taxon>Tracheophyta</taxon>
        <taxon>Spermatophyta</taxon>
        <taxon>Magnoliopsida</taxon>
        <taxon>eudicotyledons</taxon>
        <taxon>Gunneridae</taxon>
        <taxon>Pentapetalae</taxon>
        <taxon>asterids</taxon>
        <taxon>lamiids</taxon>
        <taxon>Solanales</taxon>
        <taxon>Solanaceae</taxon>
        <taxon>Solanoideae</taxon>
        <taxon>Solaneae</taxon>
        <taxon>Solanum</taxon>
    </lineage>
</organism>
<protein>
    <submittedName>
        <fullName evidence="2">Putative ovule protein</fullName>
    </submittedName>
</protein>
<feature type="compositionally biased region" description="Basic and acidic residues" evidence="1">
    <location>
        <begin position="13"/>
        <end position="25"/>
    </location>
</feature>
<dbReference type="AlphaFoldDB" id="A0A0V0HE20"/>
<reference evidence="2" key="1">
    <citation type="submission" date="2015-12" db="EMBL/GenBank/DDBJ databases">
        <title>Gene expression during late stages of embryo sac development: a critical building block for successful pollen-pistil interactions.</title>
        <authorList>
            <person name="Liu Y."/>
            <person name="Joly V."/>
            <person name="Sabar M."/>
            <person name="Matton D.P."/>
        </authorList>
    </citation>
    <scope>NUCLEOTIDE SEQUENCE</scope>
</reference>
<dbReference type="EMBL" id="GEDG01021315">
    <property type="protein sequence ID" value="JAP18408.1"/>
    <property type="molecule type" value="Transcribed_RNA"/>
</dbReference>